<name>A0A0D0B9Z0_9AGAM</name>
<evidence type="ECO:0000313" key="1">
    <source>
        <dbReference type="EMBL" id="KIK43187.1"/>
    </source>
</evidence>
<dbReference type="HOGENOM" id="CLU_2470599_0_0_1"/>
<dbReference type="EMBL" id="KN835219">
    <property type="protein sequence ID" value="KIK43187.1"/>
    <property type="molecule type" value="Genomic_DNA"/>
</dbReference>
<reference evidence="1 2" key="1">
    <citation type="submission" date="2014-04" db="EMBL/GenBank/DDBJ databases">
        <authorList>
            <consortium name="DOE Joint Genome Institute"/>
            <person name="Kuo A."/>
            <person name="Ruytinx J."/>
            <person name="Rineau F."/>
            <person name="Colpaert J."/>
            <person name="Kohler A."/>
            <person name="Nagy L.G."/>
            <person name="Floudas D."/>
            <person name="Copeland A."/>
            <person name="Barry K.W."/>
            <person name="Cichocki N."/>
            <person name="Veneault-Fourrey C."/>
            <person name="LaButti K."/>
            <person name="Lindquist E.A."/>
            <person name="Lipzen A."/>
            <person name="Lundell T."/>
            <person name="Morin E."/>
            <person name="Murat C."/>
            <person name="Sun H."/>
            <person name="Tunlid A."/>
            <person name="Henrissat B."/>
            <person name="Grigoriev I.V."/>
            <person name="Hibbett D.S."/>
            <person name="Martin F."/>
            <person name="Nordberg H.P."/>
            <person name="Cantor M.N."/>
            <person name="Hua S.X."/>
        </authorList>
    </citation>
    <scope>NUCLEOTIDE SEQUENCE [LARGE SCALE GENOMIC DNA]</scope>
    <source>
        <strain evidence="1 2">UH-Slu-Lm8-n1</strain>
    </source>
</reference>
<organism evidence="1 2">
    <name type="scientific">Suillus luteus UH-Slu-Lm8-n1</name>
    <dbReference type="NCBI Taxonomy" id="930992"/>
    <lineage>
        <taxon>Eukaryota</taxon>
        <taxon>Fungi</taxon>
        <taxon>Dikarya</taxon>
        <taxon>Basidiomycota</taxon>
        <taxon>Agaricomycotina</taxon>
        <taxon>Agaricomycetes</taxon>
        <taxon>Agaricomycetidae</taxon>
        <taxon>Boletales</taxon>
        <taxon>Suillineae</taxon>
        <taxon>Suillaceae</taxon>
        <taxon>Suillus</taxon>
    </lineage>
</organism>
<dbReference type="AlphaFoldDB" id="A0A0D0B9Z0"/>
<evidence type="ECO:0000313" key="2">
    <source>
        <dbReference type="Proteomes" id="UP000054485"/>
    </source>
</evidence>
<proteinExistence type="predicted"/>
<dbReference type="InParanoid" id="A0A0D0B9Z0"/>
<reference evidence="2" key="2">
    <citation type="submission" date="2015-01" db="EMBL/GenBank/DDBJ databases">
        <title>Evolutionary Origins and Diversification of the Mycorrhizal Mutualists.</title>
        <authorList>
            <consortium name="DOE Joint Genome Institute"/>
            <consortium name="Mycorrhizal Genomics Consortium"/>
            <person name="Kohler A."/>
            <person name="Kuo A."/>
            <person name="Nagy L.G."/>
            <person name="Floudas D."/>
            <person name="Copeland A."/>
            <person name="Barry K.W."/>
            <person name="Cichocki N."/>
            <person name="Veneault-Fourrey C."/>
            <person name="LaButti K."/>
            <person name="Lindquist E.A."/>
            <person name="Lipzen A."/>
            <person name="Lundell T."/>
            <person name="Morin E."/>
            <person name="Murat C."/>
            <person name="Riley R."/>
            <person name="Ohm R."/>
            <person name="Sun H."/>
            <person name="Tunlid A."/>
            <person name="Henrissat B."/>
            <person name="Grigoriev I.V."/>
            <person name="Hibbett D.S."/>
            <person name="Martin F."/>
        </authorList>
    </citation>
    <scope>NUCLEOTIDE SEQUENCE [LARGE SCALE GENOMIC DNA]</scope>
    <source>
        <strain evidence="2">UH-Slu-Lm8-n1</strain>
    </source>
</reference>
<accession>A0A0D0B9Z0</accession>
<protein>
    <submittedName>
        <fullName evidence="1">Uncharacterized protein</fullName>
    </submittedName>
</protein>
<sequence>MGGQAIKIYHAQPHDNLVQIKRTKGILERTSHIIPPTRHTRNHVIQHGMLACGDLADNIHQTCPNPTRTFMGYLFSSSLSWYSDLGNV</sequence>
<keyword evidence="2" id="KW-1185">Reference proteome</keyword>
<gene>
    <name evidence="1" type="ORF">CY34DRAFT_726666</name>
</gene>
<dbReference type="Proteomes" id="UP000054485">
    <property type="component" value="Unassembled WGS sequence"/>
</dbReference>